<evidence type="ECO:0000256" key="1">
    <source>
        <dbReference type="SAM" id="MobiDB-lite"/>
    </source>
</evidence>
<sequence>MVVKSAKYQKLIADYDKHCLRIAKATSVNIHETEAEKQKRIKWLEEDYVRWFEYYFPNFAKKKCAWFHVKLAKYIIENKRIRLLAEMFRSAGKSVHICMGIPLFLYLAKKELKFMLLIGKTEKKAMLLLSGLQSQLQYNNRLKNDYGDRYQQGSWAEGDFTTNDGAKFLSLGFGQDCRGVRENADRPDYIACDDVDGKKHLNNDRIMSESLEYITEDVWGCFDADDDSIERFVYANNNFHKDCITNRLKGFYNVVINKRKARLKERKTSRPRDSFKSTEFKILKVNAVKNIVDFTPEWPEKTSAAYWREKFEEMSFRSFMREYMNTHVSEGKIFKHEYIQFKKMRPLGEYDALVMYGDLSYKDKGDFKSLVLVGKIGHEFHIIYVFLRQKSRAKAAKWLYDLYEEHNLEKYNIKYKIEGLFAQDEFVNDFDDEGDRRGYRIPVRADKRGKEGKYDRIESMDGDFERLWFFFNIDFETDPDMVELVDQFLEFEKGSTKNDDGPDSVHGAKSLLTRRTKKSTSGYASGGHTDRRY</sequence>
<dbReference type="Proteomes" id="UP001597557">
    <property type="component" value="Unassembled WGS sequence"/>
</dbReference>
<evidence type="ECO:0008006" key="4">
    <source>
        <dbReference type="Google" id="ProtNLM"/>
    </source>
</evidence>
<proteinExistence type="predicted"/>
<dbReference type="EMBL" id="JBHUPD010000003">
    <property type="protein sequence ID" value="MFD2874047.1"/>
    <property type="molecule type" value="Genomic_DNA"/>
</dbReference>
<comment type="caution">
    <text evidence="2">The sequence shown here is derived from an EMBL/GenBank/DDBJ whole genome shotgun (WGS) entry which is preliminary data.</text>
</comment>
<gene>
    <name evidence="2" type="ORF">ACFS5N_16310</name>
</gene>
<evidence type="ECO:0000313" key="2">
    <source>
        <dbReference type="EMBL" id="MFD2874047.1"/>
    </source>
</evidence>
<evidence type="ECO:0000313" key="3">
    <source>
        <dbReference type="Proteomes" id="UP001597557"/>
    </source>
</evidence>
<organism evidence="2 3">
    <name type="scientific">Mucilaginibacter ximonensis</name>
    <dbReference type="NCBI Taxonomy" id="538021"/>
    <lineage>
        <taxon>Bacteria</taxon>
        <taxon>Pseudomonadati</taxon>
        <taxon>Bacteroidota</taxon>
        <taxon>Sphingobacteriia</taxon>
        <taxon>Sphingobacteriales</taxon>
        <taxon>Sphingobacteriaceae</taxon>
        <taxon>Mucilaginibacter</taxon>
    </lineage>
</organism>
<accession>A0ABW5YFE3</accession>
<keyword evidence="3" id="KW-1185">Reference proteome</keyword>
<protein>
    <recommendedName>
        <fullName evidence="4">Phage terminase large subunit-like protein</fullName>
    </recommendedName>
</protein>
<dbReference type="RefSeq" id="WP_377187956.1">
    <property type="nucleotide sequence ID" value="NZ_JBHUPD010000003.1"/>
</dbReference>
<feature type="region of interest" description="Disordered" evidence="1">
    <location>
        <begin position="495"/>
        <end position="533"/>
    </location>
</feature>
<name>A0ABW5YFE3_9SPHI</name>
<reference evidence="3" key="1">
    <citation type="journal article" date="2019" name="Int. J. Syst. Evol. Microbiol.">
        <title>The Global Catalogue of Microorganisms (GCM) 10K type strain sequencing project: providing services to taxonomists for standard genome sequencing and annotation.</title>
        <authorList>
            <consortium name="The Broad Institute Genomics Platform"/>
            <consortium name="The Broad Institute Genome Sequencing Center for Infectious Disease"/>
            <person name="Wu L."/>
            <person name="Ma J."/>
        </authorList>
    </citation>
    <scope>NUCLEOTIDE SEQUENCE [LARGE SCALE GENOMIC DNA]</scope>
    <source>
        <strain evidence="3">KCTC 22437</strain>
    </source>
</reference>